<protein>
    <submittedName>
        <fullName evidence="2">Acetyl-CoA:oxalate CoA-transferase</fullName>
        <ecNumber evidence="2">2.8.3.19</ecNumber>
    </submittedName>
</protein>
<evidence type="ECO:0000256" key="1">
    <source>
        <dbReference type="SAM" id="MobiDB-lite"/>
    </source>
</evidence>
<comment type="caution">
    <text evidence="2">The sequence shown here is derived from an EMBL/GenBank/DDBJ whole genome shotgun (WGS) entry which is preliminary data.</text>
</comment>
<dbReference type="GO" id="GO:0016740">
    <property type="term" value="F:transferase activity"/>
    <property type="evidence" value="ECO:0007669"/>
    <property type="project" value="UniProtKB-KW"/>
</dbReference>
<dbReference type="InterPro" id="IPR003673">
    <property type="entry name" value="CoA-Trfase_fam_III"/>
</dbReference>
<accession>A0ABM8LKH5</accession>
<proteinExistence type="predicted"/>
<feature type="region of interest" description="Disordered" evidence="1">
    <location>
        <begin position="334"/>
        <end position="354"/>
    </location>
</feature>
<dbReference type="Proteomes" id="UP000507140">
    <property type="component" value="Unassembled WGS sequence"/>
</dbReference>
<dbReference type="SUPFAM" id="SSF89796">
    <property type="entry name" value="CoA-transferase family III (CaiB/BaiF)"/>
    <property type="match status" value="1"/>
</dbReference>
<gene>
    <name evidence="2" type="primary">uctC_10</name>
    <name evidence="2" type="ORF">LMG3415_04989</name>
</gene>
<reference evidence="2 3" key="1">
    <citation type="submission" date="2020-04" db="EMBL/GenBank/DDBJ databases">
        <authorList>
            <person name="De Canck E."/>
        </authorList>
    </citation>
    <scope>NUCLEOTIDE SEQUENCE [LARGE SCALE GENOMIC DNA]</scope>
    <source>
        <strain evidence="2 3">LMG 3415</strain>
    </source>
</reference>
<keyword evidence="2" id="KW-0808">Transferase</keyword>
<dbReference type="PANTHER" id="PTHR48228">
    <property type="entry name" value="SUCCINYL-COA--D-CITRAMALATE COA-TRANSFERASE"/>
    <property type="match status" value="1"/>
</dbReference>
<name>A0ABM8LKH5_9BURK</name>
<evidence type="ECO:0000313" key="2">
    <source>
        <dbReference type="EMBL" id="CAB3911380.1"/>
    </source>
</evidence>
<dbReference type="EMBL" id="CADIKR010000008">
    <property type="protein sequence ID" value="CAB3911380.1"/>
    <property type="molecule type" value="Genomic_DNA"/>
</dbReference>
<organism evidence="2 3">
    <name type="scientific">Achromobacter mucicolens</name>
    <dbReference type="NCBI Taxonomy" id="1389922"/>
    <lineage>
        <taxon>Bacteria</taxon>
        <taxon>Pseudomonadati</taxon>
        <taxon>Pseudomonadota</taxon>
        <taxon>Betaproteobacteria</taxon>
        <taxon>Burkholderiales</taxon>
        <taxon>Alcaligenaceae</taxon>
        <taxon>Achromobacter</taxon>
    </lineage>
</organism>
<dbReference type="Gene3D" id="3.40.50.10540">
    <property type="entry name" value="Crotonobetainyl-coa:carnitine coa-transferase, domain 1"/>
    <property type="match status" value="1"/>
</dbReference>
<dbReference type="InterPro" id="IPR023606">
    <property type="entry name" value="CoA-Trfase_III_dom_1_sf"/>
</dbReference>
<evidence type="ECO:0000313" key="3">
    <source>
        <dbReference type="Proteomes" id="UP000507140"/>
    </source>
</evidence>
<dbReference type="Pfam" id="PF02515">
    <property type="entry name" value="CoA_transf_3"/>
    <property type="match status" value="1"/>
</dbReference>
<dbReference type="RefSeq" id="WP_013397148.1">
    <property type="nucleotide sequence ID" value="NZ_CADIKR010000008.1"/>
</dbReference>
<dbReference type="EC" id="2.8.3.19" evidence="2"/>
<dbReference type="InterPro" id="IPR050509">
    <property type="entry name" value="CoA-transferase_III"/>
</dbReference>
<dbReference type="PANTHER" id="PTHR48228:SF5">
    <property type="entry name" value="ALPHA-METHYLACYL-COA RACEMASE"/>
    <property type="match status" value="1"/>
</dbReference>
<dbReference type="InterPro" id="IPR044855">
    <property type="entry name" value="CoA-Trfase_III_dom3_sf"/>
</dbReference>
<sequence>MTGPLQGIRIIELAGIGPCPMAAMLLADLGATVLRVDRPEPAALGIERPLKFNLLLRNRQVIALDLKNPAARDLLLRLVEEADALLEGFRPGVMERLGLGPEPCLERNPKLVYGRMTGWGQTGPLAQVAGHDLNYLGLTGLLDAIGRAGQPPTPPLNLVGDFGGGALYLALGVLAGIIEARQSGMGQVVDAAIVDGAASLGTALFGLHAAGLWRNERGANTLDSGAYFYDVYECADGKWVSVAPLESRFHDRLLEIMEIDRASLGRQADPEGWPRARAILAERFKTRTQAQWCDLLGTTDVCVAPVLPMDQAGMHPHMREREVLVEIDGVTQPAPAPRFSRTAPGLPTSPVAASPASMDAALEKWLVPQEREHWRGRVGSGSAAGHVT</sequence>
<keyword evidence="3" id="KW-1185">Reference proteome</keyword>
<dbReference type="Gene3D" id="3.30.1540.10">
    <property type="entry name" value="formyl-coa transferase, domain 3"/>
    <property type="match status" value="1"/>
</dbReference>